<gene>
    <name evidence="2" type="ORF">SCAR479_07266</name>
</gene>
<feature type="transmembrane region" description="Helical" evidence="1">
    <location>
        <begin position="34"/>
        <end position="55"/>
    </location>
</feature>
<accession>A0ABR2XQE2</accession>
<keyword evidence="1" id="KW-0812">Transmembrane</keyword>
<comment type="caution">
    <text evidence="2">The sequence shown here is derived from an EMBL/GenBank/DDBJ whole genome shotgun (WGS) entry which is preliminary data.</text>
</comment>
<keyword evidence="3" id="KW-1185">Reference proteome</keyword>
<reference evidence="2 3" key="1">
    <citation type="submission" date="2024-02" db="EMBL/GenBank/DDBJ databases">
        <title>First draft genome assembly of two strains of Seiridium cardinale.</title>
        <authorList>
            <person name="Emiliani G."/>
            <person name="Scali E."/>
        </authorList>
    </citation>
    <scope>NUCLEOTIDE SEQUENCE [LARGE SCALE GENOMIC DNA]</scope>
    <source>
        <strain evidence="2 3">BM-138-000479</strain>
    </source>
</reference>
<dbReference type="Proteomes" id="UP001465668">
    <property type="component" value="Unassembled WGS sequence"/>
</dbReference>
<organism evidence="2 3">
    <name type="scientific">Seiridium cardinale</name>
    <dbReference type="NCBI Taxonomy" id="138064"/>
    <lineage>
        <taxon>Eukaryota</taxon>
        <taxon>Fungi</taxon>
        <taxon>Dikarya</taxon>
        <taxon>Ascomycota</taxon>
        <taxon>Pezizomycotina</taxon>
        <taxon>Sordariomycetes</taxon>
        <taxon>Xylariomycetidae</taxon>
        <taxon>Amphisphaeriales</taxon>
        <taxon>Sporocadaceae</taxon>
        <taxon>Seiridium</taxon>
    </lineage>
</organism>
<protein>
    <submittedName>
        <fullName evidence="2">Integral membrane protein</fullName>
    </submittedName>
</protein>
<proteinExistence type="predicted"/>
<dbReference type="EMBL" id="JARVKM010000030">
    <property type="protein sequence ID" value="KAK9776046.1"/>
    <property type="molecule type" value="Genomic_DNA"/>
</dbReference>
<keyword evidence="1" id="KW-1133">Transmembrane helix</keyword>
<evidence type="ECO:0000313" key="2">
    <source>
        <dbReference type="EMBL" id="KAK9776046.1"/>
    </source>
</evidence>
<sequence>MDSTIGASSARMAIYIIFVVNAFAQSDGEKIITYLLFWTMIECGLGLMVVCLPALRAPMRTFFTAISPGSLISGITSGFTTRSLNTEGSLEAGVYRLDSVNQSHKALTSD</sequence>
<evidence type="ECO:0000256" key="1">
    <source>
        <dbReference type="SAM" id="Phobius"/>
    </source>
</evidence>
<evidence type="ECO:0000313" key="3">
    <source>
        <dbReference type="Proteomes" id="UP001465668"/>
    </source>
</evidence>
<name>A0ABR2XQE2_9PEZI</name>
<keyword evidence="1" id="KW-0472">Membrane</keyword>